<dbReference type="GO" id="GO:0005506">
    <property type="term" value="F:iron ion binding"/>
    <property type="evidence" value="ECO:0007669"/>
    <property type="project" value="InterPro"/>
</dbReference>
<dbReference type="PANTHER" id="PTHR46696:SF6">
    <property type="entry name" value="P450, PUTATIVE (EUROFUNG)-RELATED"/>
    <property type="match status" value="1"/>
</dbReference>
<keyword evidence="2" id="KW-0503">Monooxygenase</keyword>
<gene>
    <name evidence="4" type="ORF">SCMC78_67470</name>
</gene>
<dbReference type="RefSeq" id="WP_397722118.1">
    <property type="nucleotide sequence ID" value="NZ_AP035884.1"/>
</dbReference>
<feature type="region of interest" description="Disordered" evidence="3">
    <location>
        <begin position="1"/>
        <end position="21"/>
    </location>
</feature>
<keyword evidence="2" id="KW-0349">Heme</keyword>
<dbReference type="Gene3D" id="1.10.630.10">
    <property type="entry name" value="Cytochrome P450"/>
    <property type="match status" value="1"/>
</dbReference>
<dbReference type="GO" id="GO:0004497">
    <property type="term" value="F:monooxygenase activity"/>
    <property type="evidence" value="ECO:0007669"/>
    <property type="project" value="UniProtKB-KW"/>
</dbReference>
<dbReference type="EMBL" id="AP035884">
    <property type="protein sequence ID" value="BFP56940.1"/>
    <property type="molecule type" value="Genomic_DNA"/>
</dbReference>
<dbReference type="InterPro" id="IPR017972">
    <property type="entry name" value="Cyt_P450_CS"/>
</dbReference>
<dbReference type="SUPFAM" id="SSF48264">
    <property type="entry name" value="Cytochrome P450"/>
    <property type="match status" value="1"/>
</dbReference>
<dbReference type="PANTHER" id="PTHR46696">
    <property type="entry name" value="P450, PUTATIVE (EUROFUNG)-RELATED"/>
    <property type="match status" value="1"/>
</dbReference>
<proteinExistence type="inferred from homology"/>
<dbReference type="GO" id="GO:0020037">
    <property type="term" value="F:heme binding"/>
    <property type="evidence" value="ECO:0007669"/>
    <property type="project" value="InterPro"/>
</dbReference>
<dbReference type="Pfam" id="PF00067">
    <property type="entry name" value="p450"/>
    <property type="match status" value="1"/>
</dbReference>
<accession>A0AB33KWA7</accession>
<dbReference type="GO" id="GO:0016705">
    <property type="term" value="F:oxidoreductase activity, acting on paired donors, with incorporation or reduction of molecular oxygen"/>
    <property type="evidence" value="ECO:0007669"/>
    <property type="project" value="InterPro"/>
</dbReference>
<keyword evidence="2" id="KW-0560">Oxidoreductase</keyword>
<reference evidence="4" key="1">
    <citation type="submission" date="2024-07" db="EMBL/GenBank/DDBJ databases">
        <title>Complete genome sequences of cellulolytic bacteria, Kitasatospora sp. CMC57 and Streptomyces sp. CMC78, isolated from Japanese agricultural soil.</title>
        <authorList>
            <person name="Hashimoto T."/>
            <person name="Ito M."/>
            <person name="Iwamoto M."/>
            <person name="Fukahori D."/>
            <person name="Shoda T."/>
            <person name="Sakoda M."/>
            <person name="Morohoshi T."/>
            <person name="Mitsuboshi M."/>
            <person name="Nishizawa T."/>
        </authorList>
    </citation>
    <scope>NUCLEOTIDE SEQUENCE</scope>
    <source>
        <strain evidence="4">CMC78</strain>
    </source>
</reference>
<comment type="similarity">
    <text evidence="1 2">Belongs to the cytochrome P450 family.</text>
</comment>
<dbReference type="KEGG" id="stcm:SCMC78_67470"/>
<evidence type="ECO:0000256" key="2">
    <source>
        <dbReference type="RuleBase" id="RU000461"/>
    </source>
</evidence>
<dbReference type="InterPro" id="IPR002397">
    <property type="entry name" value="Cyt_P450_B"/>
</dbReference>
<organism evidence="4">
    <name type="scientific">Streptomyces sp. CMC78</name>
    <dbReference type="NCBI Taxonomy" id="3231512"/>
    <lineage>
        <taxon>Bacteria</taxon>
        <taxon>Bacillati</taxon>
        <taxon>Actinomycetota</taxon>
        <taxon>Actinomycetes</taxon>
        <taxon>Kitasatosporales</taxon>
        <taxon>Streptomycetaceae</taxon>
        <taxon>Streptomyces</taxon>
    </lineage>
</organism>
<dbReference type="PROSITE" id="PS00086">
    <property type="entry name" value="CYTOCHROME_P450"/>
    <property type="match status" value="1"/>
</dbReference>
<dbReference type="InterPro" id="IPR001128">
    <property type="entry name" value="Cyt_P450"/>
</dbReference>
<evidence type="ECO:0000256" key="1">
    <source>
        <dbReference type="ARBA" id="ARBA00010617"/>
    </source>
</evidence>
<dbReference type="InterPro" id="IPR036396">
    <property type="entry name" value="Cyt_P450_sf"/>
</dbReference>
<protein>
    <submittedName>
        <fullName evidence="4">Cytochrome P450</fullName>
    </submittedName>
</protein>
<keyword evidence="2" id="KW-0479">Metal-binding</keyword>
<name>A0AB33KWA7_9ACTN</name>
<dbReference type="PRINTS" id="PR00359">
    <property type="entry name" value="BP450"/>
</dbReference>
<keyword evidence="2" id="KW-0408">Iron</keyword>
<evidence type="ECO:0000256" key="3">
    <source>
        <dbReference type="SAM" id="MobiDB-lite"/>
    </source>
</evidence>
<evidence type="ECO:0000313" key="4">
    <source>
        <dbReference type="EMBL" id="BFP56940.1"/>
    </source>
</evidence>
<dbReference type="AlphaFoldDB" id="A0AB33KWA7"/>
<sequence>MTAGRNTAAEPGATAVTDFDSHDPAFARDPFSALDRLRGACPVSWSGAWDGFWVVAGHREVAGATRDRRLRTAHPRPDGQLQGVSIPPIGQTGRMIPLELDAPESLPFRRLLAGFYTPSRVAARVPEFRRLAAAYVDEFVRAGRGDLVRALTERLPSVLTLRDIGLPEDRWAEVNAVLETALSSAPHDPEGARNAAQELCLMIVEAMEECRNGGGSGLITQLLGATVGGEPVPDEAIVSMMYVLLLGIHPVSSLTATSLWHLAAQPALRRRLVADPALIPRAADEFLRWVSPIQSTVRTAVEDVRLGGRDLRAGERAFLSWAGANRDESVFPDAGRLDLDRDATAHLSFGGGPHYCVGAGTVRAMFSAMLEAVLTRMPDYELEHGAEVTWFPDVSFFYGVTSLPVVTGPADARPAKEGAPWSS</sequence>